<evidence type="ECO:0000256" key="1">
    <source>
        <dbReference type="SAM" id="MobiDB-lite"/>
    </source>
</evidence>
<accession>G0V255</accession>
<reference evidence="3" key="1">
    <citation type="journal article" date="2012" name="Proc. Natl. Acad. Sci. U.S.A.">
        <title>Antigenic diversity is generated by distinct evolutionary mechanisms in African trypanosome species.</title>
        <authorList>
            <person name="Jackson A.P."/>
            <person name="Berry A."/>
            <person name="Aslett M."/>
            <person name="Allison H.C."/>
            <person name="Burton P."/>
            <person name="Vavrova-Anderson J."/>
            <person name="Brown R."/>
            <person name="Browne H."/>
            <person name="Corton N."/>
            <person name="Hauser H."/>
            <person name="Gamble J."/>
            <person name="Gilderthorp R."/>
            <person name="Marcello L."/>
            <person name="McQuillan J."/>
            <person name="Otto T.D."/>
            <person name="Quail M.A."/>
            <person name="Sanders M.J."/>
            <person name="van Tonder A."/>
            <person name="Ginger M.L."/>
            <person name="Field M.C."/>
            <person name="Barry J.D."/>
            <person name="Hertz-Fowler C."/>
            <person name="Berriman M."/>
        </authorList>
    </citation>
    <scope>NUCLEOTIDE SEQUENCE</scope>
    <source>
        <strain evidence="3">IL3000</strain>
    </source>
</reference>
<dbReference type="VEuPathDB" id="TriTrypDB:TcIL3000.11.12200"/>
<dbReference type="SMART" id="SM01050">
    <property type="entry name" value="CactinC_cactus"/>
    <property type="match status" value="1"/>
</dbReference>
<gene>
    <name evidence="3" type="ORF">TCIL3000_11_12200</name>
</gene>
<dbReference type="EMBL" id="HE575324">
    <property type="protein sequence ID" value="CCC95727.1"/>
    <property type="molecule type" value="Genomic_DNA"/>
</dbReference>
<feature type="compositionally biased region" description="Low complexity" evidence="1">
    <location>
        <begin position="490"/>
        <end position="500"/>
    </location>
</feature>
<dbReference type="GO" id="GO:0045292">
    <property type="term" value="P:mRNA cis splicing, via spliceosome"/>
    <property type="evidence" value="ECO:0007669"/>
    <property type="project" value="TreeGrafter"/>
</dbReference>
<dbReference type="Pfam" id="PF09732">
    <property type="entry name" value="CactinC_cactus"/>
    <property type="match status" value="1"/>
</dbReference>
<feature type="domain" description="Splicing factor Cactin C-terminal" evidence="2">
    <location>
        <begin position="521"/>
        <end position="645"/>
    </location>
</feature>
<feature type="region of interest" description="Disordered" evidence="1">
    <location>
        <begin position="490"/>
        <end position="513"/>
    </location>
</feature>
<evidence type="ECO:0000259" key="2">
    <source>
        <dbReference type="Pfam" id="PF09732"/>
    </source>
</evidence>
<name>G0V255_TRYCI</name>
<dbReference type="PANTHER" id="PTHR21737:SF4">
    <property type="entry name" value="SPLICING FACTOR CACTIN"/>
    <property type="match status" value="1"/>
</dbReference>
<dbReference type="GO" id="GO:0005737">
    <property type="term" value="C:cytoplasm"/>
    <property type="evidence" value="ECO:0007669"/>
    <property type="project" value="TreeGrafter"/>
</dbReference>
<dbReference type="GO" id="GO:0005681">
    <property type="term" value="C:spliceosomal complex"/>
    <property type="evidence" value="ECO:0007669"/>
    <property type="project" value="TreeGrafter"/>
</dbReference>
<evidence type="ECO:0000313" key="3">
    <source>
        <dbReference type="EMBL" id="CCC95727.1"/>
    </source>
</evidence>
<protein>
    <submittedName>
        <fullName evidence="3">Uncharacterized protein TCIL3000_11_12200</fullName>
    </submittedName>
</protein>
<dbReference type="InterPro" id="IPR019134">
    <property type="entry name" value="Cactin_C"/>
</dbReference>
<sequence length="645" mass="72446">MFVFPARGNYYFSTSPSPTLFLMSPKIRIQQERHRCPAVSSRGEPTWVFKHLRGKGGVEAHVGEVGSHHMLKRVRGEDEMVEAYAALLRQSGARAIERIRQRRGNSISGVMPIDALVLQYAMWFLDLRAFPAVSYVTQAQRTVAEAIERVSYPHYFSSIPLSTLVESLVSENTAAVMQQTITLIEEFIEARNALGRWIDENINTTTMDDYTRYGRSDDGGEEDMDVALERAGILWRSALFWVAVLEYIEALSLSSAKVNAFALRPRYEQELMELLNSIATPKGSTSLQPHQVAYPPKNSPSMQLDAGNTNIISNGLSGATLRDERVCSDATTVPVVEPAKVLCEARTEEVGNGSSVVVSTLLADLMALANCPADSPATGGGMNPTFFTMVHARLNVVAACQRLDRFSREARVAPPPLTEALQSLQLQREALAAGRNRRVSNTDTSEDMGLPLDFVANEAYMRAALEKENVTLDEDEELFEGEITDYYKGQQQQQQSVPLQQDKRKTKCQPPGSDVVMEPAALMKPHRFCKVKTGYTWTQYNRTHYDIRTNPPPRGVLWYEFTLFYPALANTKRDMSRIYRIEDTSRGPNDDYCVLVFSVGPPYADVAYQIVRKQWDPRPGGVRASFDSSGTYRLFFRFTNSNYRR</sequence>
<dbReference type="PANTHER" id="PTHR21737">
    <property type="entry name" value="POLYGLUTAMINE BINDING PROTEIN 1/MARVEL MEMBRANE-ASSOCIATING DOMAIN CONTAINING 3"/>
    <property type="match status" value="1"/>
</dbReference>
<organism evidence="3">
    <name type="scientific">Trypanosoma congolense (strain IL3000)</name>
    <dbReference type="NCBI Taxonomy" id="1068625"/>
    <lineage>
        <taxon>Eukaryota</taxon>
        <taxon>Discoba</taxon>
        <taxon>Euglenozoa</taxon>
        <taxon>Kinetoplastea</taxon>
        <taxon>Metakinetoplastina</taxon>
        <taxon>Trypanosomatida</taxon>
        <taxon>Trypanosomatidae</taxon>
        <taxon>Trypanosoma</taxon>
        <taxon>Nannomonas</taxon>
    </lineage>
</organism>
<proteinExistence type="predicted"/>
<dbReference type="AlphaFoldDB" id="G0V255"/>